<gene>
    <name evidence="1" type="ORF">Pla108_15410</name>
</gene>
<name>A0A5C6AMV9_9BACT</name>
<evidence type="ECO:0000313" key="2">
    <source>
        <dbReference type="Proteomes" id="UP000317421"/>
    </source>
</evidence>
<dbReference type="RefSeq" id="WP_146444243.1">
    <property type="nucleotide sequence ID" value="NZ_SJPR01000001.1"/>
</dbReference>
<reference evidence="1 2" key="1">
    <citation type="submission" date="2019-02" db="EMBL/GenBank/DDBJ databases">
        <title>Deep-cultivation of Planctomycetes and their phenomic and genomic characterization uncovers novel biology.</title>
        <authorList>
            <person name="Wiegand S."/>
            <person name="Jogler M."/>
            <person name="Boedeker C."/>
            <person name="Pinto D."/>
            <person name="Vollmers J."/>
            <person name="Rivas-Marin E."/>
            <person name="Kohn T."/>
            <person name="Peeters S.H."/>
            <person name="Heuer A."/>
            <person name="Rast P."/>
            <person name="Oberbeckmann S."/>
            <person name="Bunk B."/>
            <person name="Jeske O."/>
            <person name="Meyerdierks A."/>
            <person name="Storesund J.E."/>
            <person name="Kallscheuer N."/>
            <person name="Luecker S."/>
            <person name="Lage O.M."/>
            <person name="Pohl T."/>
            <person name="Merkel B.J."/>
            <person name="Hornburger P."/>
            <person name="Mueller R.-W."/>
            <person name="Bruemmer F."/>
            <person name="Labrenz M."/>
            <person name="Spormann A.M."/>
            <person name="Op Den Camp H."/>
            <person name="Overmann J."/>
            <person name="Amann R."/>
            <person name="Jetten M.S.M."/>
            <person name="Mascher T."/>
            <person name="Medema M.H."/>
            <person name="Devos D.P."/>
            <person name="Kaster A.-K."/>
            <person name="Ovreas L."/>
            <person name="Rohde M."/>
            <person name="Galperin M.Y."/>
            <person name="Jogler C."/>
        </authorList>
    </citation>
    <scope>NUCLEOTIDE SEQUENCE [LARGE SCALE GENOMIC DNA]</scope>
    <source>
        <strain evidence="1 2">Pla108</strain>
    </source>
</reference>
<dbReference type="OrthoDB" id="9154126at2"/>
<comment type="caution">
    <text evidence="1">The sequence shown here is derived from an EMBL/GenBank/DDBJ whole genome shotgun (WGS) entry which is preliminary data.</text>
</comment>
<evidence type="ECO:0000313" key="1">
    <source>
        <dbReference type="EMBL" id="TWU00589.1"/>
    </source>
</evidence>
<accession>A0A5C6AMV9</accession>
<organism evidence="1 2">
    <name type="scientific">Botrimarina colliarenosi</name>
    <dbReference type="NCBI Taxonomy" id="2528001"/>
    <lineage>
        <taxon>Bacteria</taxon>
        <taxon>Pseudomonadati</taxon>
        <taxon>Planctomycetota</taxon>
        <taxon>Planctomycetia</taxon>
        <taxon>Pirellulales</taxon>
        <taxon>Lacipirellulaceae</taxon>
        <taxon>Botrimarina</taxon>
    </lineage>
</organism>
<dbReference type="Proteomes" id="UP000317421">
    <property type="component" value="Unassembled WGS sequence"/>
</dbReference>
<protein>
    <recommendedName>
        <fullName evidence="3">YubB ferredoxin-like domain-containing protein</fullName>
    </recommendedName>
</protein>
<sequence length="138" mass="16303">MGFSTIYLKPFRFDRVIDTEHAEVLFEFSDTEHEDENGEPGGDGKPPTYYCQWIPTEDRAGLEWDKNEKFYHGKEWLEYLIERFIEPWGYKLNGEVPWYIDDFEQAGMLTVKDNIVSEEPRDIEAIKSEYGQIDLYGS</sequence>
<proteinExistence type="predicted"/>
<evidence type="ECO:0008006" key="3">
    <source>
        <dbReference type="Google" id="ProtNLM"/>
    </source>
</evidence>
<dbReference type="AlphaFoldDB" id="A0A5C6AMV9"/>
<dbReference type="EMBL" id="SJPR01000001">
    <property type="protein sequence ID" value="TWU00589.1"/>
    <property type="molecule type" value="Genomic_DNA"/>
</dbReference>
<keyword evidence="2" id="KW-1185">Reference proteome</keyword>